<sequence length="160" mass="17486">MRERDELHAHPHRQRQQQADRPAKGAEGVGGLVPDADGKEHGGQRPQRRETLDIEARAAAHQEDERGEDDEQPGGPVRSHREAVGLARGNGSCPSTMAGRGAPSASEREPIAARRRTGKCMGIGQRLYPCNRRATPPLGARLSQLAEIDAPHPSLRPRRR</sequence>
<evidence type="ECO:0000313" key="2">
    <source>
        <dbReference type="EMBL" id="KLE35689.1"/>
    </source>
</evidence>
<keyword evidence="3" id="KW-1185">Reference proteome</keyword>
<dbReference type="EMBL" id="LBHB01000001">
    <property type="protein sequence ID" value="KLE35689.1"/>
    <property type="molecule type" value="Genomic_DNA"/>
</dbReference>
<organism evidence="2 3">
    <name type="scientific">Aurantiacibacter luteus</name>
    <dbReference type="NCBI Taxonomy" id="1581420"/>
    <lineage>
        <taxon>Bacteria</taxon>
        <taxon>Pseudomonadati</taxon>
        <taxon>Pseudomonadota</taxon>
        <taxon>Alphaproteobacteria</taxon>
        <taxon>Sphingomonadales</taxon>
        <taxon>Erythrobacteraceae</taxon>
        <taxon>Aurantiacibacter</taxon>
    </lineage>
</organism>
<dbReference type="AlphaFoldDB" id="A0A0G9MYS4"/>
<accession>A0A0G9MYS4</accession>
<gene>
    <name evidence="2" type="ORF">AAW00_04645</name>
</gene>
<feature type="region of interest" description="Disordered" evidence="1">
    <location>
        <begin position="141"/>
        <end position="160"/>
    </location>
</feature>
<dbReference type="Proteomes" id="UP000053464">
    <property type="component" value="Unassembled WGS sequence"/>
</dbReference>
<dbReference type="STRING" id="1581420.AAW00_04645"/>
<protein>
    <submittedName>
        <fullName evidence="2">Uncharacterized protein</fullName>
    </submittedName>
</protein>
<name>A0A0G9MYS4_9SPHN</name>
<feature type="region of interest" description="Disordered" evidence="1">
    <location>
        <begin position="1"/>
        <end position="118"/>
    </location>
</feature>
<comment type="caution">
    <text evidence="2">The sequence shown here is derived from an EMBL/GenBank/DDBJ whole genome shotgun (WGS) entry which is preliminary data.</text>
</comment>
<reference evidence="2 3" key="1">
    <citation type="submission" date="2015-04" db="EMBL/GenBank/DDBJ databases">
        <title>The draft genome sequence of Erythrobacter luteus KA37.</title>
        <authorList>
            <person name="Zhuang L."/>
            <person name="Liu Y."/>
            <person name="Shao Z."/>
        </authorList>
    </citation>
    <scope>NUCLEOTIDE SEQUENCE [LARGE SCALE GENOMIC DNA]</scope>
    <source>
        <strain evidence="2 3">KA37</strain>
    </source>
</reference>
<evidence type="ECO:0000256" key="1">
    <source>
        <dbReference type="SAM" id="MobiDB-lite"/>
    </source>
</evidence>
<proteinExistence type="predicted"/>
<evidence type="ECO:0000313" key="3">
    <source>
        <dbReference type="Proteomes" id="UP000053464"/>
    </source>
</evidence>
<feature type="compositionally biased region" description="Basic and acidic residues" evidence="1">
    <location>
        <begin position="36"/>
        <end position="64"/>
    </location>
</feature>